<dbReference type="EMBL" id="JAGTUF010000005">
    <property type="protein sequence ID" value="MBR9971557.1"/>
    <property type="molecule type" value="Genomic_DNA"/>
</dbReference>
<proteinExistence type="predicted"/>
<feature type="coiled-coil region" evidence="1">
    <location>
        <begin position="23"/>
        <end position="50"/>
    </location>
</feature>
<organism evidence="2 3">
    <name type="scientific">Magnetospirillum sulfuroxidans</name>
    <dbReference type="NCBI Taxonomy" id="611300"/>
    <lineage>
        <taxon>Bacteria</taxon>
        <taxon>Pseudomonadati</taxon>
        <taxon>Pseudomonadota</taxon>
        <taxon>Alphaproteobacteria</taxon>
        <taxon>Rhodospirillales</taxon>
        <taxon>Rhodospirillaceae</taxon>
        <taxon>Magnetospirillum</taxon>
    </lineage>
</organism>
<accession>A0ABS5IAV2</accession>
<evidence type="ECO:0000256" key="1">
    <source>
        <dbReference type="SAM" id="Coils"/>
    </source>
</evidence>
<evidence type="ECO:0000313" key="2">
    <source>
        <dbReference type="EMBL" id="MBR9971557.1"/>
    </source>
</evidence>
<keyword evidence="3" id="KW-1185">Reference proteome</keyword>
<comment type="caution">
    <text evidence="2">The sequence shown here is derived from an EMBL/GenBank/DDBJ whole genome shotgun (WGS) entry which is preliminary data.</text>
</comment>
<gene>
    <name evidence="2" type="ORF">KEC16_07515</name>
</gene>
<dbReference type="Proteomes" id="UP000680714">
    <property type="component" value="Unassembled WGS sequence"/>
</dbReference>
<dbReference type="RefSeq" id="WP_211547446.1">
    <property type="nucleotide sequence ID" value="NZ_JAGTUF010000005.1"/>
</dbReference>
<protein>
    <submittedName>
        <fullName evidence="2">DUF1192 domain-containing protein</fullName>
    </submittedName>
</protein>
<sequence length="61" mass="7000">MDWEDLDPKKTPAQRRNLEIMGVTELREYIDQLQAEIVRAEAAITAKESVKLGAEALFRKL</sequence>
<dbReference type="InterPro" id="IPR009579">
    <property type="entry name" value="DUF1192"/>
</dbReference>
<name>A0ABS5IAV2_9PROT</name>
<reference evidence="2 3" key="1">
    <citation type="submission" date="2021-04" db="EMBL/GenBank/DDBJ databases">
        <title>Magnetospirillum sulfuroxidans sp. nov., a facultative chemolithoautotrophic sulfur-oxidizing alphaproteobacterium isolated from freshwater sediment and proposals for Paramagetospirillum gen. nov., and Magnetospirillaceae fam. nov.</title>
        <authorList>
            <person name="Koziaeva V."/>
            <person name="Geelhoed J.S."/>
            <person name="Sorokin D.Y."/>
            <person name="Grouzdev D.S."/>
        </authorList>
    </citation>
    <scope>NUCLEOTIDE SEQUENCE [LARGE SCALE GENOMIC DNA]</scope>
    <source>
        <strain evidence="2 3">J10</strain>
    </source>
</reference>
<dbReference type="Pfam" id="PF06698">
    <property type="entry name" value="DUF1192"/>
    <property type="match status" value="1"/>
</dbReference>
<evidence type="ECO:0000313" key="3">
    <source>
        <dbReference type="Proteomes" id="UP000680714"/>
    </source>
</evidence>
<keyword evidence="1" id="KW-0175">Coiled coil</keyword>